<feature type="active site" evidence="8">
    <location>
        <position position="167"/>
    </location>
</feature>
<dbReference type="AlphaFoldDB" id="A0A7J7D5R9"/>
<dbReference type="PANTHER" id="PTHR12000">
    <property type="entry name" value="HEMOGLOBINASE FAMILY MEMBER"/>
    <property type="match status" value="1"/>
</dbReference>
<feature type="chain" id="PRO_5029865979" evidence="9">
    <location>
        <begin position="23"/>
        <end position="477"/>
    </location>
</feature>
<comment type="caution">
    <text evidence="11">The sequence shown here is derived from an EMBL/GenBank/DDBJ whole genome shotgun (WGS) entry which is preliminary data.</text>
</comment>
<dbReference type="InterPro" id="IPR043577">
    <property type="entry name" value="AE"/>
</dbReference>
<evidence type="ECO:0000256" key="3">
    <source>
        <dbReference type="ARBA" id="ARBA00022729"/>
    </source>
</evidence>
<dbReference type="GO" id="GO:0004197">
    <property type="term" value="F:cysteine-type endopeptidase activity"/>
    <property type="evidence" value="ECO:0007669"/>
    <property type="project" value="InterPro"/>
</dbReference>
<evidence type="ECO:0000256" key="9">
    <source>
        <dbReference type="SAM" id="SignalP"/>
    </source>
</evidence>
<dbReference type="InterPro" id="IPR001096">
    <property type="entry name" value="Peptidase_C13"/>
</dbReference>
<keyword evidence="7" id="KW-0325">Glycoprotein</keyword>
<organism evidence="11 12">
    <name type="scientific">Tripterygium wilfordii</name>
    <name type="common">Thunder God vine</name>
    <dbReference type="NCBI Taxonomy" id="458696"/>
    <lineage>
        <taxon>Eukaryota</taxon>
        <taxon>Viridiplantae</taxon>
        <taxon>Streptophyta</taxon>
        <taxon>Embryophyta</taxon>
        <taxon>Tracheophyta</taxon>
        <taxon>Spermatophyta</taxon>
        <taxon>Magnoliopsida</taxon>
        <taxon>eudicotyledons</taxon>
        <taxon>Gunneridae</taxon>
        <taxon>Pentapetalae</taxon>
        <taxon>rosids</taxon>
        <taxon>fabids</taxon>
        <taxon>Celastrales</taxon>
        <taxon>Celastraceae</taxon>
        <taxon>Tripterygium</taxon>
    </lineage>
</organism>
<dbReference type="FunFam" id="3.40.50.1460:FF:000005">
    <property type="entry name" value="Vacuolar-processing enzyme beta-isozyme"/>
    <property type="match status" value="1"/>
</dbReference>
<keyword evidence="6" id="KW-1015">Disulfide bond</keyword>
<keyword evidence="2" id="KW-0645">Protease</keyword>
<evidence type="ECO:0000256" key="8">
    <source>
        <dbReference type="PIRSR" id="PIRSR019663-1"/>
    </source>
</evidence>
<keyword evidence="3 9" id="KW-0732">Signal</keyword>
<protein>
    <submittedName>
        <fullName evidence="11">Vacuolar-processing enzyme-like</fullName>
    </submittedName>
</protein>
<dbReference type="EMBL" id="JAAARO010000010">
    <property type="protein sequence ID" value="KAF5741619.1"/>
    <property type="molecule type" value="Genomic_DNA"/>
</dbReference>
<sequence>MSRISVLLLLLTTLLSTFFVNGFGNVTSLESGSSRPKIDHENGKTKGKRWAVLVAGSTEYWNYRHQADICHAYQVLKKGGIEDENIIVFMYDDIAFDPENPRPGIIVNHPYGEDVYAGVPKDYTGKHATAENLFAVILGNKSALTGGSGKVVDSGPHDHIFIYYADHGGPGIVEMPYGDLLYAKDLIDVLIRKYAAGTYKTMVFYLEACESGSMFEGLLPENMNIYAMTASNAEESSFAFYCPGDFPDPPYNYDTCLGDLFSISWLEDSDIHDMRKETVGKQYQVVKRRTAIDSLEYSSHVMQYGTKKLQRDSLFKYIGTNPVNDNFTFIDYNYPSAARSGKTSVAPNQRDADLLHFWHKFQRAPEGSAKKIEAQKKLHEQISHRRHVDESINQIAMSVFGNENGREMVKLVRPAGQALVDDWDCLKMLVKTYKKYCGALSTYGLKYTRALANMCNAGVSVEQMAAASIQACGEKTV</sequence>
<evidence type="ECO:0000256" key="4">
    <source>
        <dbReference type="ARBA" id="ARBA00022801"/>
    </source>
</evidence>
<dbReference type="Gene3D" id="3.40.50.1460">
    <property type="match status" value="1"/>
</dbReference>
<evidence type="ECO:0000256" key="7">
    <source>
        <dbReference type="ARBA" id="ARBA00023180"/>
    </source>
</evidence>
<evidence type="ECO:0000256" key="2">
    <source>
        <dbReference type="ARBA" id="ARBA00022670"/>
    </source>
</evidence>
<dbReference type="Proteomes" id="UP000593562">
    <property type="component" value="Unassembled WGS sequence"/>
</dbReference>
<accession>A0A7J7D5R9</accession>
<keyword evidence="5" id="KW-0788">Thiol protease</keyword>
<dbReference type="GO" id="GO:0005773">
    <property type="term" value="C:vacuole"/>
    <property type="evidence" value="ECO:0007669"/>
    <property type="project" value="GOC"/>
</dbReference>
<dbReference type="PIRSF" id="PIRSF500139">
    <property type="entry name" value="AE"/>
    <property type="match status" value="1"/>
</dbReference>
<reference evidence="11 12" key="1">
    <citation type="journal article" date="2020" name="Nat. Commun.">
        <title>Genome of Tripterygium wilfordii and identification of cytochrome P450 involved in triptolide biosynthesis.</title>
        <authorList>
            <person name="Tu L."/>
            <person name="Su P."/>
            <person name="Zhang Z."/>
            <person name="Gao L."/>
            <person name="Wang J."/>
            <person name="Hu T."/>
            <person name="Zhou J."/>
            <person name="Zhang Y."/>
            <person name="Zhao Y."/>
            <person name="Liu Y."/>
            <person name="Song Y."/>
            <person name="Tong Y."/>
            <person name="Lu Y."/>
            <person name="Yang J."/>
            <person name="Xu C."/>
            <person name="Jia M."/>
            <person name="Peters R.J."/>
            <person name="Huang L."/>
            <person name="Gao W."/>
        </authorList>
    </citation>
    <scope>NUCLEOTIDE SEQUENCE [LARGE SCALE GENOMIC DNA]</scope>
    <source>
        <strain evidence="12">cv. XIE 37</strain>
        <tissue evidence="11">Leaf</tissue>
    </source>
</reference>
<evidence type="ECO:0000256" key="6">
    <source>
        <dbReference type="ARBA" id="ARBA00023157"/>
    </source>
</evidence>
<dbReference type="GO" id="GO:0051603">
    <property type="term" value="P:proteolysis involved in protein catabolic process"/>
    <property type="evidence" value="ECO:0007669"/>
    <property type="project" value="InterPro"/>
</dbReference>
<dbReference type="InParanoid" id="A0A7J7D5R9"/>
<evidence type="ECO:0000256" key="5">
    <source>
        <dbReference type="ARBA" id="ARBA00022807"/>
    </source>
</evidence>
<dbReference type="GO" id="GO:0006624">
    <property type="term" value="P:vacuolar protein processing"/>
    <property type="evidence" value="ECO:0007669"/>
    <property type="project" value="TreeGrafter"/>
</dbReference>
<dbReference type="FunFam" id="1.10.132.130:FF:000001">
    <property type="entry name" value="Vacuolar-processing enzyme beta-isozyme"/>
    <property type="match status" value="1"/>
</dbReference>
<dbReference type="Pfam" id="PF20985">
    <property type="entry name" value="Legum_prodom"/>
    <property type="match status" value="1"/>
</dbReference>
<gene>
    <name evidence="11" type="ORF">HS088_TW10G00623</name>
</gene>
<dbReference type="Gene3D" id="1.10.132.130">
    <property type="match status" value="1"/>
</dbReference>
<dbReference type="InterPro" id="IPR048501">
    <property type="entry name" value="Legum_prodom"/>
</dbReference>
<dbReference type="Pfam" id="PF01650">
    <property type="entry name" value="Peptidase_C13"/>
    <property type="match status" value="1"/>
</dbReference>
<feature type="active site" description="Nucleophile" evidence="8">
    <location>
        <position position="209"/>
    </location>
</feature>
<dbReference type="PIRSF" id="PIRSF019663">
    <property type="entry name" value="Legumain"/>
    <property type="match status" value="1"/>
</dbReference>
<dbReference type="InterPro" id="IPR046427">
    <property type="entry name" value="Legumain_prodom_sf"/>
</dbReference>
<comment type="similarity">
    <text evidence="1">Belongs to the peptidase C13 family.</text>
</comment>
<feature type="domain" description="Legumain prodomain" evidence="10">
    <location>
        <begin position="376"/>
        <end position="472"/>
    </location>
</feature>
<name>A0A7J7D5R9_TRIWF</name>
<evidence type="ECO:0000256" key="1">
    <source>
        <dbReference type="ARBA" id="ARBA00009941"/>
    </source>
</evidence>
<dbReference type="OrthoDB" id="192611at2759"/>
<proteinExistence type="inferred from homology"/>
<keyword evidence="4" id="KW-0378">Hydrolase</keyword>
<evidence type="ECO:0000313" key="12">
    <source>
        <dbReference type="Proteomes" id="UP000593562"/>
    </source>
</evidence>
<dbReference type="PANTHER" id="PTHR12000:SF50">
    <property type="entry name" value="VACUOLAR-PROCESSING ENZYME GAMMA-ISOZYME"/>
    <property type="match status" value="1"/>
</dbReference>
<feature type="signal peptide" evidence="9">
    <location>
        <begin position="1"/>
        <end position="22"/>
    </location>
</feature>
<evidence type="ECO:0000313" key="11">
    <source>
        <dbReference type="EMBL" id="KAF5741619.1"/>
    </source>
</evidence>
<dbReference type="PRINTS" id="PR00776">
    <property type="entry name" value="HEMOGLOBNASE"/>
</dbReference>
<keyword evidence="12" id="KW-1185">Reference proteome</keyword>
<evidence type="ECO:0000259" key="10">
    <source>
        <dbReference type="Pfam" id="PF20985"/>
    </source>
</evidence>
<dbReference type="CDD" id="cd21115">
    <property type="entry name" value="legumain_C"/>
    <property type="match status" value="1"/>
</dbReference>